<dbReference type="PANTHER" id="PTHR33529">
    <property type="entry name" value="SLR0882 PROTEIN-RELATED"/>
    <property type="match status" value="1"/>
</dbReference>
<sequence>MVFQKSLTRELTFTAVSVFVVLLAILVTTQTINLLGRAAEGRIANEAVAALIGFWTLGLFPLLLILTVFVSVLVVLTRLWRDHEMAVWLASGVSLKDWVKPVLRFAVPLAILVGISSLLIGPWAEQRSHEYAEILKQHEDVSAISPGIFKESHSSRRVYFVENFSGKNGSAANIFMQDMSKGKVASIFAKSGRIVTNEQGERLLVLENGRRYVGNPGEADYEVAEFARYSVVINDQPQFIPSGNSRQTMTSAALALSDKAGDKAELGWRLSMPISTIVLALLAIPLSYFNPRSGHTYNLLLALLAYFVYQNALTLCRNWVLQDRLSAYAMLAPHMLMLLAALGMLAYRNRPAISPGRFLGQLIRKS</sequence>
<gene>
    <name evidence="10" type="ORF">SAMN02745746_03354</name>
</gene>
<dbReference type="GO" id="GO:0055085">
    <property type="term" value="P:transmembrane transport"/>
    <property type="evidence" value="ECO:0007669"/>
    <property type="project" value="InterPro"/>
</dbReference>
<dbReference type="EMBL" id="FXAG01000022">
    <property type="protein sequence ID" value="SMF45464.1"/>
    <property type="molecule type" value="Genomic_DNA"/>
</dbReference>
<keyword evidence="3" id="KW-0813">Transport</keyword>
<reference evidence="11" key="1">
    <citation type="submission" date="2017-04" db="EMBL/GenBank/DDBJ databases">
        <authorList>
            <person name="Varghese N."/>
            <person name="Submissions S."/>
        </authorList>
    </citation>
    <scope>NUCLEOTIDE SEQUENCE [LARGE SCALE GENOMIC DNA]</scope>
    <source>
        <strain evidence="11">DSM 22618</strain>
    </source>
</reference>
<feature type="transmembrane region" description="Helical" evidence="9">
    <location>
        <begin position="295"/>
        <end position="313"/>
    </location>
</feature>
<dbReference type="NCBIfam" id="TIGR04407">
    <property type="entry name" value="LptF_YjgP"/>
    <property type="match status" value="1"/>
</dbReference>
<evidence type="ECO:0000313" key="10">
    <source>
        <dbReference type="EMBL" id="SMF45464.1"/>
    </source>
</evidence>
<protein>
    <recommendedName>
        <fullName evidence="2">Lipopolysaccharide export system permease protein LptF</fullName>
    </recommendedName>
</protein>
<dbReference type="AlphaFoldDB" id="A0A1Y6C4R6"/>
<dbReference type="Proteomes" id="UP000192920">
    <property type="component" value="Unassembled WGS sequence"/>
</dbReference>
<evidence type="ECO:0000256" key="6">
    <source>
        <dbReference type="ARBA" id="ARBA00022692"/>
    </source>
</evidence>
<feature type="transmembrane region" description="Helical" evidence="9">
    <location>
        <begin position="105"/>
        <end position="124"/>
    </location>
</feature>
<dbReference type="GO" id="GO:0043190">
    <property type="term" value="C:ATP-binding cassette (ABC) transporter complex"/>
    <property type="evidence" value="ECO:0007669"/>
    <property type="project" value="InterPro"/>
</dbReference>
<evidence type="ECO:0000256" key="1">
    <source>
        <dbReference type="ARBA" id="ARBA00004429"/>
    </source>
</evidence>
<evidence type="ECO:0000256" key="7">
    <source>
        <dbReference type="ARBA" id="ARBA00022989"/>
    </source>
</evidence>
<dbReference type="InterPro" id="IPR030922">
    <property type="entry name" value="LptF"/>
</dbReference>
<proteinExistence type="predicted"/>
<evidence type="ECO:0000256" key="4">
    <source>
        <dbReference type="ARBA" id="ARBA00022475"/>
    </source>
</evidence>
<keyword evidence="6 9" id="KW-0812">Transmembrane</keyword>
<dbReference type="InterPro" id="IPR005495">
    <property type="entry name" value="LptG/LptF_permease"/>
</dbReference>
<evidence type="ECO:0000256" key="8">
    <source>
        <dbReference type="ARBA" id="ARBA00023136"/>
    </source>
</evidence>
<feature type="transmembrane region" description="Helical" evidence="9">
    <location>
        <begin position="266"/>
        <end position="289"/>
    </location>
</feature>
<name>A0A1Y6C4R6_9NEIS</name>
<keyword evidence="5" id="KW-0997">Cell inner membrane</keyword>
<keyword evidence="8 9" id="KW-0472">Membrane</keyword>
<feature type="transmembrane region" description="Helical" evidence="9">
    <location>
        <begin position="325"/>
        <end position="347"/>
    </location>
</feature>
<evidence type="ECO:0000256" key="9">
    <source>
        <dbReference type="SAM" id="Phobius"/>
    </source>
</evidence>
<feature type="transmembrane region" description="Helical" evidence="9">
    <location>
        <begin position="12"/>
        <end position="35"/>
    </location>
</feature>
<evidence type="ECO:0000256" key="2">
    <source>
        <dbReference type="ARBA" id="ARBA00014213"/>
    </source>
</evidence>
<dbReference type="RefSeq" id="WP_085277447.1">
    <property type="nucleotide sequence ID" value="NZ_FXAG01000022.1"/>
</dbReference>
<dbReference type="PANTHER" id="PTHR33529:SF7">
    <property type="entry name" value="LIPOPOLYSACCHARIDE EXPORT SYSTEM PERMEASE PROTEIN LPTF"/>
    <property type="match status" value="1"/>
</dbReference>
<dbReference type="STRING" id="1123014.SAMN02745746_03354"/>
<evidence type="ECO:0000313" key="11">
    <source>
        <dbReference type="Proteomes" id="UP000192920"/>
    </source>
</evidence>
<dbReference type="GO" id="GO:0015920">
    <property type="term" value="P:lipopolysaccharide transport"/>
    <property type="evidence" value="ECO:0007669"/>
    <property type="project" value="TreeGrafter"/>
</dbReference>
<evidence type="ECO:0000256" key="5">
    <source>
        <dbReference type="ARBA" id="ARBA00022519"/>
    </source>
</evidence>
<organism evidence="10 11">
    <name type="scientific">Pseudogulbenkiania subflava DSM 22618</name>
    <dbReference type="NCBI Taxonomy" id="1123014"/>
    <lineage>
        <taxon>Bacteria</taxon>
        <taxon>Pseudomonadati</taxon>
        <taxon>Pseudomonadota</taxon>
        <taxon>Betaproteobacteria</taxon>
        <taxon>Neisseriales</taxon>
        <taxon>Chromobacteriaceae</taxon>
        <taxon>Pseudogulbenkiania</taxon>
    </lineage>
</organism>
<dbReference type="Pfam" id="PF03739">
    <property type="entry name" value="LptF_LptG"/>
    <property type="match status" value="1"/>
</dbReference>
<comment type="subcellular location">
    <subcellularLocation>
        <location evidence="1">Cell inner membrane</location>
        <topology evidence="1">Multi-pass membrane protein</topology>
    </subcellularLocation>
</comment>
<keyword evidence="7 9" id="KW-1133">Transmembrane helix</keyword>
<accession>A0A1Y6C4R6</accession>
<evidence type="ECO:0000256" key="3">
    <source>
        <dbReference type="ARBA" id="ARBA00022448"/>
    </source>
</evidence>
<keyword evidence="11" id="KW-1185">Reference proteome</keyword>
<keyword evidence="4" id="KW-1003">Cell membrane</keyword>
<feature type="transmembrane region" description="Helical" evidence="9">
    <location>
        <begin position="47"/>
        <end position="76"/>
    </location>
</feature>